<gene>
    <name evidence="2" type="ORF">EJ02DRAFT_100530</name>
</gene>
<proteinExistence type="predicted"/>
<dbReference type="InterPro" id="IPR018555">
    <property type="entry name" value="C630.06c-like"/>
</dbReference>
<feature type="compositionally biased region" description="Low complexity" evidence="1">
    <location>
        <begin position="17"/>
        <end position="29"/>
    </location>
</feature>
<dbReference type="AlphaFoldDB" id="A0A6A5T5S7"/>
<dbReference type="Pfam" id="PF09428">
    <property type="entry name" value="DUF2011"/>
    <property type="match status" value="1"/>
</dbReference>
<feature type="region of interest" description="Disordered" evidence="1">
    <location>
        <begin position="72"/>
        <end position="97"/>
    </location>
</feature>
<dbReference type="EMBL" id="ML976017">
    <property type="protein sequence ID" value="KAF1944427.1"/>
    <property type="molecule type" value="Genomic_DNA"/>
</dbReference>
<feature type="region of interest" description="Disordered" evidence="1">
    <location>
        <begin position="193"/>
        <end position="237"/>
    </location>
</feature>
<evidence type="ECO:0000256" key="1">
    <source>
        <dbReference type="SAM" id="MobiDB-lite"/>
    </source>
</evidence>
<feature type="compositionally biased region" description="Basic and acidic residues" evidence="1">
    <location>
        <begin position="194"/>
        <end position="221"/>
    </location>
</feature>
<keyword evidence="3" id="KW-1185">Reference proteome</keyword>
<dbReference type="OrthoDB" id="5425061at2759"/>
<evidence type="ECO:0000313" key="2">
    <source>
        <dbReference type="EMBL" id="KAF1944427.1"/>
    </source>
</evidence>
<feature type="region of interest" description="Disordered" evidence="1">
    <location>
        <begin position="1"/>
        <end position="29"/>
    </location>
</feature>
<dbReference type="Proteomes" id="UP000800038">
    <property type="component" value="Unassembled WGS sequence"/>
</dbReference>
<protein>
    <submittedName>
        <fullName evidence="2">Uncharacterized protein</fullName>
    </submittedName>
</protein>
<reference evidence="2" key="1">
    <citation type="journal article" date="2020" name="Stud. Mycol.">
        <title>101 Dothideomycetes genomes: a test case for predicting lifestyles and emergence of pathogens.</title>
        <authorList>
            <person name="Haridas S."/>
            <person name="Albert R."/>
            <person name="Binder M."/>
            <person name="Bloem J."/>
            <person name="Labutti K."/>
            <person name="Salamov A."/>
            <person name="Andreopoulos B."/>
            <person name="Baker S."/>
            <person name="Barry K."/>
            <person name="Bills G."/>
            <person name="Bluhm B."/>
            <person name="Cannon C."/>
            <person name="Castanera R."/>
            <person name="Culley D."/>
            <person name="Daum C."/>
            <person name="Ezra D."/>
            <person name="Gonzalez J."/>
            <person name="Henrissat B."/>
            <person name="Kuo A."/>
            <person name="Liang C."/>
            <person name="Lipzen A."/>
            <person name="Lutzoni F."/>
            <person name="Magnuson J."/>
            <person name="Mondo S."/>
            <person name="Nolan M."/>
            <person name="Ohm R."/>
            <person name="Pangilinan J."/>
            <person name="Park H.-J."/>
            <person name="Ramirez L."/>
            <person name="Alfaro M."/>
            <person name="Sun H."/>
            <person name="Tritt A."/>
            <person name="Yoshinaga Y."/>
            <person name="Zwiers L.-H."/>
            <person name="Turgeon B."/>
            <person name="Goodwin S."/>
            <person name="Spatafora J."/>
            <person name="Crous P."/>
            <person name="Grigoriev I."/>
        </authorList>
    </citation>
    <scope>NUCLEOTIDE SEQUENCE</scope>
    <source>
        <strain evidence="2">CBS 161.51</strain>
    </source>
</reference>
<sequence length="271" mass="30588">MFELPGAKRVRRDELQSPASSPRSSPDPAFEALIRSKAYTEFAFTTTEDYVTSQVEDAVHSDEEETELRLFAAPANAAPQTHRIRLSSPGAGSREPGFLIKKPRSYYFADEPTSEEETAFHAAAIDGRTVVELSKEPWPGCALPWKVRKLSPAGMRKEVLVGYPRTLVTLEEKTHKRTRKGKKTRIALRNKLQASKEKQSENARLAQEREKAVRERKTQKNRDKKVRQKAKQLAKKEGVVEGAVEGPYTVDEGKMINQDRLKLLKSHVPSH</sequence>
<feature type="compositionally biased region" description="Basic residues" evidence="1">
    <location>
        <begin position="222"/>
        <end position="233"/>
    </location>
</feature>
<evidence type="ECO:0000313" key="3">
    <source>
        <dbReference type="Proteomes" id="UP000800038"/>
    </source>
</evidence>
<name>A0A6A5T5S7_9PLEO</name>
<accession>A0A6A5T5S7</accession>
<organism evidence="2 3">
    <name type="scientific">Clathrospora elynae</name>
    <dbReference type="NCBI Taxonomy" id="706981"/>
    <lineage>
        <taxon>Eukaryota</taxon>
        <taxon>Fungi</taxon>
        <taxon>Dikarya</taxon>
        <taxon>Ascomycota</taxon>
        <taxon>Pezizomycotina</taxon>
        <taxon>Dothideomycetes</taxon>
        <taxon>Pleosporomycetidae</taxon>
        <taxon>Pleosporales</taxon>
        <taxon>Diademaceae</taxon>
        <taxon>Clathrospora</taxon>
    </lineage>
</organism>